<evidence type="ECO:0000259" key="2">
    <source>
        <dbReference type="PROSITE" id="PS50853"/>
    </source>
</evidence>
<evidence type="ECO:0000313" key="3">
    <source>
        <dbReference type="EMBL" id="CAB4969355.1"/>
    </source>
</evidence>
<dbReference type="PANTHER" id="PTHR13817">
    <property type="entry name" value="TITIN"/>
    <property type="match status" value="1"/>
</dbReference>
<dbReference type="InterPro" id="IPR003961">
    <property type="entry name" value="FN3_dom"/>
</dbReference>
<dbReference type="PANTHER" id="PTHR13817:SF73">
    <property type="entry name" value="FIBRONECTIN TYPE-III DOMAIN-CONTAINING PROTEIN"/>
    <property type="match status" value="1"/>
</dbReference>
<dbReference type="SUPFAM" id="SSF49265">
    <property type="entry name" value="Fibronectin type III"/>
    <property type="match status" value="1"/>
</dbReference>
<dbReference type="InterPro" id="IPR013783">
    <property type="entry name" value="Ig-like_fold"/>
</dbReference>
<dbReference type="InterPro" id="IPR036116">
    <property type="entry name" value="FN3_sf"/>
</dbReference>
<feature type="domain" description="Fibronectin type-III" evidence="2">
    <location>
        <begin position="147"/>
        <end position="242"/>
    </location>
</feature>
<accession>A0A6J7LPC0</accession>
<organism evidence="3">
    <name type="scientific">freshwater metagenome</name>
    <dbReference type="NCBI Taxonomy" id="449393"/>
    <lineage>
        <taxon>unclassified sequences</taxon>
        <taxon>metagenomes</taxon>
        <taxon>ecological metagenomes</taxon>
    </lineage>
</organism>
<evidence type="ECO:0000256" key="1">
    <source>
        <dbReference type="ARBA" id="ARBA00022737"/>
    </source>
</evidence>
<dbReference type="Pfam" id="PF00041">
    <property type="entry name" value="fn3"/>
    <property type="match status" value="1"/>
</dbReference>
<sequence>MFLAGCGGSGGSAADASAGAATPIVRGDVLGVGAVTGVEARLDQDNKMNVIAFWNNAKVPLTQKLIGYRVQVASGSDGPWADAGWDCKYDSTGSSQTNSCRMNNQVSGTYSFRVAAITKLVGKSGVKSEGAWSAGSVAVTVLNFVGTPATPTVAIGNTKITVTVAAGTATDGIVGGAPASYTVTASPAVSGGTCTVDGASGFCDVTGLKNGTAYTFTATAKNAASLVSSPASSPSAAITPGVAPGPPRIGVVAVKGETSVQVAYSAPQNGGIPITSYTASSNPGGITGTVSQAVAGVITVTGLAAGTAYTFTVTATNAAGISLGSASSAPVTTDYSIGSTGPGGGVVFYSSSNGFTSTGSACGTRCHNLEAATASPVLLNWCNYYPKAIYTSTAIGSGFENTRLMAAGCDAGAGNSARATTTTVAGVTFSDWFLPSKDELTAYAQNVAAGGGFVAGNYWSSSQGGPDNAYFRGYPNGNSGSDWKLSGFWVRPVRAF</sequence>
<feature type="domain" description="Fibronectin type-III" evidence="2">
    <location>
        <begin position="243"/>
        <end position="336"/>
    </location>
</feature>
<dbReference type="Gene3D" id="2.60.40.10">
    <property type="entry name" value="Immunoglobulins"/>
    <property type="match status" value="2"/>
</dbReference>
<dbReference type="EMBL" id="CAFBNE010000172">
    <property type="protein sequence ID" value="CAB4969355.1"/>
    <property type="molecule type" value="Genomic_DNA"/>
</dbReference>
<dbReference type="InterPro" id="IPR050964">
    <property type="entry name" value="Striated_Muscle_Regulatory"/>
</dbReference>
<gene>
    <name evidence="3" type="ORF">UFOPK3772_03216</name>
</gene>
<reference evidence="3" key="1">
    <citation type="submission" date="2020-05" db="EMBL/GenBank/DDBJ databases">
        <authorList>
            <person name="Chiriac C."/>
            <person name="Salcher M."/>
            <person name="Ghai R."/>
            <person name="Kavagutti S V."/>
        </authorList>
    </citation>
    <scope>NUCLEOTIDE SEQUENCE</scope>
</reference>
<dbReference type="PROSITE" id="PS50853">
    <property type="entry name" value="FN3"/>
    <property type="match status" value="2"/>
</dbReference>
<dbReference type="SMART" id="SM00060">
    <property type="entry name" value="FN3"/>
    <property type="match status" value="3"/>
</dbReference>
<name>A0A6J7LPC0_9ZZZZ</name>
<dbReference type="AlphaFoldDB" id="A0A6J7LPC0"/>
<keyword evidence="1" id="KW-0677">Repeat</keyword>
<proteinExistence type="predicted"/>
<protein>
    <submittedName>
        <fullName evidence="3">Unannotated protein</fullName>
    </submittedName>
</protein>
<dbReference type="CDD" id="cd00063">
    <property type="entry name" value="FN3"/>
    <property type="match status" value="1"/>
</dbReference>